<evidence type="ECO:0000256" key="3">
    <source>
        <dbReference type="ARBA" id="ARBA00022448"/>
    </source>
</evidence>
<dbReference type="GO" id="GO:0022857">
    <property type="term" value="F:transmembrane transporter activity"/>
    <property type="evidence" value="ECO:0007669"/>
    <property type="project" value="InterPro"/>
</dbReference>
<evidence type="ECO:0000256" key="8">
    <source>
        <dbReference type="SAM" id="MobiDB-lite"/>
    </source>
</evidence>
<gene>
    <name evidence="10" type="ORF">D3877_21255</name>
</gene>
<evidence type="ECO:0000256" key="2">
    <source>
        <dbReference type="ARBA" id="ARBA00007935"/>
    </source>
</evidence>
<reference evidence="10 11" key="1">
    <citation type="submission" date="2018-09" db="EMBL/GenBank/DDBJ databases">
        <authorList>
            <person name="Zhu H."/>
        </authorList>
    </citation>
    <scope>NUCLEOTIDE SEQUENCE [LARGE SCALE GENOMIC DNA]</scope>
    <source>
        <strain evidence="10 11">K2W22B-5</strain>
    </source>
</reference>
<evidence type="ECO:0000256" key="4">
    <source>
        <dbReference type="ARBA" id="ARBA00022475"/>
    </source>
</evidence>
<dbReference type="Proteomes" id="UP000283458">
    <property type="component" value="Unassembled WGS sequence"/>
</dbReference>
<feature type="transmembrane region" description="Helical" evidence="9">
    <location>
        <begin position="399"/>
        <end position="419"/>
    </location>
</feature>
<keyword evidence="6 9" id="KW-1133">Transmembrane helix</keyword>
<evidence type="ECO:0000256" key="9">
    <source>
        <dbReference type="SAM" id="Phobius"/>
    </source>
</evidence>
<comment type="similarity">
    <text evidence="2">Belongs to the binding-protein-dependent transport system permease family. FecCD subfamily.</text>
</comment>
<dbReference type="PANTHER" id="PTHR30472:SF25">
    <property type="entry name" value="ABC TRANSPORTER PERMEASE PROTEIN MJ0876-RELATED"/>
    <property type="match status" value="1"/>
</dbReference>
<dbReference type="InterPro" id="IPR000522">
    <property type="entry name" value="ABC_transptr_permease_BtuC"/>
</dbReference>
<evidence type="ECO:0000313" key="11">
    <source>
        <dbReference type="Proteomes" id="UP000283458"/>
    </source>
</evidence>
<proteinExistence type="inferred from homology"/>
<feature type="compositionally biased region" description="Basic and acidic residues" evidence="8">
    <location>
        <begin position="13"/>
        <end position="23"/>
    </location>
</feature>
<feature type="transmembrane region" description="Helical" evidence="9">
    <location>
        <begin position="369"/>
        <end position="387"/>
    </location>
</feature>
<keyword evidence="3" id="KW-0813">Transport</keyword>
<feature type="transmembrane region" description="Helical" evidence="9">
    <location>
        <begin position="330"/>
        <end position="357"/>
    </location>
</feature>
<name>A0A418VS57_9PROT</name>
<evidence type="ECO:0000256" key="7">
    <source>
        <dbReference type="ARBA" id="ARBA00023136"/>
    </source>
</evidence>
<organism evidence="10 11">
    <name type="scientific">Azospirillum cavernae</name>
    <dbReference type="NCBI Taxonomy" id="2320860"/>
    <lineage>
        <taxon>Bacteria</taxon>
        <taxon>Pseudomonadati</taxon>
        <taxon>Pseudomonadota</taxon>
        <taxon>Alphaproteobacteria</taxon>
        <taxon>Rhodospirillales</taxon>
        <taxon>Azospirillaceae</taxon>
        <taxon>Azospirillum</taxon>
    </lineage>
</organism>
<dbReference type="Gene3D" id="1.10.3470.10">
    <property type="entry name" value="ABC transporter involved in vitamin B12 uptake, BtuC"/>
    <property type="match status" value="1"/>
</dbReference>
<feature type="compositionally biased region" description="Basic and acidic residues" evidence="8">
    <location>
        <begin position="56"/>
        <end position="67"/>
    </location>
</feature>
<feature type="transmembrane region" description="Helical" evidence="9">
    <location>
        <begin position="155"/>
        <end position="176"/>
    </location>
</feature>
<dbReference type="PANTHER" id="PTHR30472">
    <property type="entry name" value="FERRIC ENTEROBACTIN TRANSPORT SYSTEM PERMEASE PROTEIN"/>
    <property type="match status" value="1"/>
</dbReference>
<feature type="transmembrane region" description="Helical" evidence="9">
    <location>
        <begin position="89"/>
        <end position="112"/>
    </location>
</feature>
<dbReference type="Pfam" id="PF01032">
    <property type="entry name" value="FecCD"/>
    <property type="match status" value="1"/>
</dbReference>
<keyword evidence="4" id="KW-1003">Cell membrane</keyword>
<keyword evidence="7 9" id="KW-0472">Membrane</keyword>
<dbReference type="AlphaFoldDB" id="A0A418VS57"/>
<comment type="subcellular location">
    <subcellularLocation>
        <location evidence="1">Cell membrane</location>
        <topology evidence="1">Multi-pass membrane protein</topology>
    </subcellularLocation>
</comment>
<keyword evidence="11" id="KW-1185">Reference proteome</keyword>
<protein>
    <submittedName>
        <fullName evidence="10">Iron ABC transporter permease</fullName>
    </submittedName>
</protein>
<feature type="transmembrane region" description="Helical" evidence="9">
    <location>
        <begin position="211"/>
        <end position="231"/>
    </location>
</feature>
<evidence type="ECO:0000256" key="5">
    <source>
        <dbReference type="ARBA" id="ARBA00022692"/>
    </source>
</evidence>
<accession>A0A418VS57</accession>
<dbReference type="SUPFAM" id="SSF81345">
    <property type="entry name" value="ABC transporter involved in vitamin B12 uptake, BtuC"/>
    <property type="match status" value="1"/>
</dbReference>
<dbReference type="GO" id="GO:0005886">
    <property type="term" value="C:plasma membrane"/>
    <property type="evidence" value="ECO:0007669"/>
    <property type="project" value="UniProtKB-SubCell"/>
</dbReference>
<feature type="region of interest" description="Disordered" evidence="8">
    <location>
        <begin position="1"/>
        <end position="81"/>
    </location>
</feature>
<evidence type="ECO:0000256" key="1">
    <source>
        <dbReference type="ARBA" id="ARBA00004651"/>
    </source>
</evidence>
<dbReference type="OrthoDB" id="9811975at2"/>
<comment type="caution">
    <text evidence="10">The sequence shown here is derived from an EMBL/GenBank/DDBJ whole genome shotgun (WGS) entry which is preliminary data.</text>
</comment>
<dbReference type="InterPro" id="IPR037294">
    <property type="entry name" value="ABC_BtuC-like"/>
</dbReference>
<evidence type="ECO:0000313" key="10">
    <source>
        <dbReference type="EMBL" id="RJF79322.1"/>
    </source>
</evidence>
<dbReference type="FunFam" id="1.10.3470.10:FF:000001">
    <property type="entry name" value="Vitamin B12 ABC transporter permease BtuC"/>
    <property type="match status" value="1"/>
</dbReference>
<dbReference type="EMBL" id="QYUL01000003">
    <property type="protein sequence ID" value="RJF79322.1"/>
    <property type="molecule type" value="Genomic_DNA"/>
</dbReference>
<feature type="compositionally biased region" description="Basic residues" evidence="8">
    <location>
        <begin position="68"/>
        <end position="81"/>
    </location>
</feature>
<dbReference type="CDD" id="cd06550">
    <property type="entry name" value="TM_ABC_iron-siderophores_like"/>
    <property type="match status" value="1"/>
</dbReference>
<sequence length="425" mass="43863">MAVDRLGGHRRRESGGDRHRHDGPPPLRRRRSGGQARLSDQRPGRQQAGGRAAKPHRPDGRAVDESHHPHHRRHRGVGRRHRVLRDGAVMAKPVAVALLALAALGFAIALAASIGEMTIPLEIIVKTVGNRLFGTTFPLNRIQEGVVWDYRLSRALVAACCGGALAVSGVILQALLRNPLAEPYVLGISAGASTGAVLVMIAGIGGGALSLSGGAFLGAVAAIALVGLLAMGSGGGSDRVLLAGVAGSQLFNAMTSYIVTTSANAEQARGVLFWLLGNLGGVRWPDVGLAAPVALGGFVVAMLHARALDAFAFGADAAASLGVPVRRVRLVLFALTAAMTAAMVGIVGSIGFVGLVIPHAARFLVGQGHARLLPAALMIGAVFLVLADILSRILVAQQVLPVGVVTALFGAPAFAVILYRARRPL</sequence>
<evidence type="ECO:0000256" key="6">
    <source>
        <dbReference type="ARBA" id="ARBA00022989"/>
    </source>
</evidence>
<keyword evidence="5 9" id="KW-0812">Transmembrane</keyword>
<feature type="transmembrane region" description="Helical" evidence="9">
    <location>
        <begin position="183"/>
        <end position="205"/>
    </location>
</feature>